<dbReference type="PRINTS" id="PR00344">
    <property type="entry name" value="BCTRLSENSOR"/>
</dbReference>
<dbReference type="PANTHER" id="PTHR43547">
    <property type="entry name" value="TWO-COMPONENT HISTIDINE KINASE"/>
    <property type="match status" value="1"/>
</dbReference>
<dbReference type="RefSeq" id="WP_315604069.1">
    <property type="nucleotide sequence ID" value="NZ_CP130318.1"/>
</dbReference>
<dbReference type="InterPro" id="IPR005467">
    <property type="entry name" value="His_kinase_dom"/>
</dbReference>
<dbReference type="SUPFAM" id="SSF49785">
    <property type="entry name" value="Galactose-binding domain-like"/>
    <property type="match status" value="1"/>
</dbReference>
<dbReference type="Pfam" id="PF02518">
    <property type="entry name" value="HATPase_c"/>
    <property type="match status" value="1"/>
</dbReference>
<evidence type="ECO:0000256" key="3">
    <source>
        <dbReference type="ARBA" id="ARBA00022553"/>
    </source>
</evidence>
<dbReference type="CDD" id="cd00075">
    <property type="entry name" value="HATPase"/>
    <property type="match status" value="1"/>
</dbReference>
<accession>A0AA96LDT5</accession>
<keyword evidence="10" id="KW-0812">Transmembrane</keyword>
<keyword evidence="14" id="KW-1185">Reference proteome</keyword>
<dbReference type="Proteomes" id="UP001305702">
    <property type="component" value="Chromosome"/>
</dbReference>
<keyword evidence="9" id="KW-0175">Coiled coil</keyword>
<dbReference type="Gene3D" id="3.30.565.10">
    <property type="entry name" value="Histidine kinase-like ATPase, C-terminal domain"/>
    <property type="match status" value="1"/>
</dbReference>
<evidence type="ECO:0000256" key="1">
    <source>
        <dbReference type="ARBA" id="ARBA00000085"/>
    </source>
</evidence>
<gene>
    <name evidence="13" type="ORF">MJA45_22145</name>
</gene>
<proteinExistence type="predicted"/>
<dbReference type="KEGG" id="paun:MJA45_22145"/>
<feature type="transmembrane region" description="Helical" evidence="10">
    <location>
        <begin position="268"/>
        <end position="286"/>
    </location>
</feature>
<dbReference type="InterPro" id="IPR004358">
    <property type="entry name" value="Sig_transdc_His_kin-like_C"/>
</dbReference>
<dbReference type="SUPFAM" id="SSF47384">
    <property type="entry name" value="Homodimeric domain of signal transducing histidine kinase"/>
    <property type="match status" value="1"/>
</dbReference>
<evidence type="ECO:0000313" key="14">
    <source>
        <dbReference type="Proteomes" id="UP001305702"/>
    </source>
</evidence>
<feature type="transmembrane region" description="Helical" evidence="10">
    <location>
        <begin position="354"/>
        <end position="374"/>
    </location>
</feature>
<dbReference type="InterPro" id="IPR003661">
    <property type="entry name" value="HisK_dim/P_dom"/>
</dbReference>
<feature type="transmembrane region" description="Helical" evidence="10">
    <location>
        <begin position="298"/>
        <end position="318"/>
    </location>
</feature>
<comment type="catalytic activity">
    <reaction evidence="1">
        <text>ATP + protein L-histidine = ADP + protein N-phospho-L-histidine.</text>
        <dbReference type="EC" id="2.7.13.3"/>
    </reaction>
</comment>
<keyword evidence="3" id="KW-0597">Phosphoprotein</keyword>
<feature type="transmembrane region" description="Helical" evidence="10">
    <location>
        <begin position="205"/>
        <end position="224"/>
    </location>
</feature>
<dbReference type="GO" id="GO:0005524">
    <property type="term" value="F:ATP binding"/>
    <property type="evidence" value="ECO:0007669"/>
    <property type="project" value="UniProtKB-KW"/>
</dbReference>
<feature type="coiled-coil region" evidence="9">
    <location>
        <begin position="428"/>
        <end position="455"/>
    </location>
</feature>
<keyword evidence="10" id="KW-1133">Transmembrane helix</keyword>
<dbReference type="InterPro" id="IPR036890">
    <property type="entry name" value="HATPase_C_sf"/>
</dbReference>
<evidence type="ECO:0000256" key="8">
    <source>
        <dbReference type="ARBA" id="ARBA00023012"/>
    </source>
</evidence>
<evidence type="ECO:0000259" key="12">
    <source>
        <dbReference type="PROSITE" id="PS50109"/>
    </source>
</evidence>
<feature type="signal peptide" evidence="11">
    <location>
        <begin position="1"/>
        <end position="21"/>
    </location>
</feature>
<evidence type="ECO:0000256" key="7">
    <source>
        <dbReference type="ARBA" id="ARBA00022840"/>
    </source>
</evidence>
<dbReference type="Pfam" id="PF00512">
    <property type="entry name" value="HisKA"/>
    <property type="match status" value="1"/>
</dbReference>
<keyword evidence="8" id="KW-0902">Two-component regulatory system</keyword>
<keyword evidence="4" id="KW-0808">Transferase</keyword>
<dbReference type="CDD" id="cd00082">
    <property type="entry name" value="HisKA"/>
    <property type="match status" value="1"/>
</dbReference>
<dbReference type="Gene3D" id="1.10.287.130">
    <property type="match status" value="1"/>
</dbReference>
<evidence type="ECO:0000256" key="4">
    <source>
        <dbReference type="ARBA" id="ARBA00022679"/>
    </source>
</evidence>
<keyword evidence="5" id="KW-0547">Nucleotide-binding</keyword>
<evidence type="ECO:0000256" key="11">
    <source>
        <dbReference type="SAM" id="SignalP"/>
    </source>
</evidence>
<dbReference type="InterPro" id="IPR008979">
    <property type="entry name" value="Galactose-bd-like_sf"/>
</dbReference>
<evidence type="ECO:0000256" key="6">
    <source>
        <dbReference type="ARBA" id="ARBA00022777"/>
    </source>
</evidence>
<evidence type="ECO:0000256" key="10">
    <source>
        <dbReference type="SAM" id="Phobius"/>
    </source>
</evidence>
<dbReference type="PROSITE" id="PS50109">
    <property type="entry name" value="HIS_KIN"/>
    <property type="match status" value="1"/>
</dbReference>
<dbReference type="AlphaFoldDB" id="A0AA96LDT5"/>
<dbReference type="EMBL" id="CP130318">
    <property type="protein sequence ID" value="WNQ10295.1"/>
    <property type="molecule type" value="Genomic_DNA"/>
</dbReference>
<feature type="chain" id="PRO_5041701103" description="histidine kinase" evidence="11">
    <location>
        <begin position="22"/>
        <end position="696"/>
    </location>
</feature>
<dbReference type="Gene3D" id="2.60.120.260">
    <property type="entry name" value="Galactose-binding domain-like"/>
    <property type="match status" value="1"/>
</dbReference>
<feature type="transmembrane region" description="Helical" evidence="10">
    <location>
        <begin position="231"/>
        <end position="248"/>
    </location>
</feature>
<keyword evidence="10" id="KW-0472">Membrane</keyword>
<dbReference type="InterPro" id="IPR036097">
    <property type="entry name" value="HisK_dim/P_sf"/>
</dbReference>
<evidence type="ECO:0000256" key="9">
    <source>
        <dbReference type="SAM" id="Coils"/>
    </source>
</evidence>
<dbReference type="PANTHER" id="PTHR43547:SF2">
    <property type="entry name" value="HYBRID SIGNAL TRANSDUCTION HISTIDINE KINASE C"/>
    <property type="match status" value="1"/>
</dbReference>
<evidence type="ECO:0000256" key="5">
    <source>
        <dbReference type="ARBA" id="ARBA00022741"/>
    </source>
</evidence>
<organism evidence="13 14">
    <name type="scientific">Paenibacillus aurantius</name>
    <dbReference type="NCBI Taxonomy" id="2918900"/>
    <lineage>
        <taxon>Bacteria</taxon>
        <taxon>Bacillati</taxon>
        <taxon>Bacillota</taxon>
        <taxon>Bacilli</taxon>
        <taxon>Bacillales</taxon>
        <taxon>Paenibacillaceae</taxon>
        <taxon>Paenibacillus</taxon>
    </lineage>
</organism>
<reference evidence="13 14" key="1">
    <citation type="submission" date="2022-02" db="EMBL/GenBank/DDBJ databases">
        <title>Paenibacillus sp. MBLB1776 Whole Genome Shotgun Sequencing.</title>
        <authorList>
            <person name="Hwang C.Y."/>
            <person name="Cho E.-S."/>
            <person name="Seo M.-J."/>
        </authorList>
    </citation>
    <scope>NUCLEOTIDE SEQUENCE [LARGE SCALE GENOMIC DNA]</scope>
    <source>
        <strain evidence="13 14">MBLB1776</strain>
    </source>
</reference>
<dbReference type="SMART" id="SM00388">
    <property type="entry name" value="HisKA"/>
    <property type="match status" value="1"/>
</dbReference>
<keyword evidence="11" id="KW-0732">Signal</keyword>
<name>A0AA96LDT5_9BACL</name>
<dbReference type="GO" id="GO:0000155">
    <property type="term" value="F:phosphorelay sensor kinase activity"/>
    <property type="evidence" value="ECO:0007669"/>
    <property type="project" value="InterPro"/>
</dbReference>
<protein>
    <recommendedName>
        <fullName evidence="2">histidine kinase</fullName>
        <ecNumber evidence="2">2.7.13.3</ecNumber>
    </recommendedName>
</protein>
<evidence type="ECO:0000256" key="2">
    <source>
        <dbReference type="ARBA" id="ARBA00012438"/>
    </source>
</evidence>
<dbReference type="InterPro" id="IPR011623">
    <property type="entry name" value="7TMR_DISM_rcpt_extracell_dom1"/>
</dbReference>
<keyword evidence="7" id="KW-0067">ATP-binding</keyword>
<dbReference type="EC" id="2.7.13.3" evidence="2"/>
<keyword evidence="6 13" id="KW-0418">Kinase</keyword>
<evidence type="ECO:0000313" key="13">
    <source>
        <dbReference type="EMBL" id="WNQ10295.1"/>
    </source>
</evidence>
<dbReference type="SMART" id="SM00387">
    <property type="entry name" value="HATPase_c"/>
    <property type="match status" value="1"/>
</dbReference>
<dbReference type="Pfam" id="PF07695">
    <property type="entry name" value="7TMR-DISM_7TM"/>
    <property type="match status" value="1"/>
</dbReference>
<dbReference type="InterPro" id="IPR003594">
    <property type="entry name" value="HATPase_dom"/>
</dbReference>
<sequence length="696" mass="78125">MKWWMALMGLLLWLTVCPGLAQAEPAVKAAAVLTEAELNEGRPLSLSGEWEFYWKALYTPGDLHNGGWKRTPGYLTAPSEWEGKTVNGEKLSNRGYGTYRLTVRLPEAYVGRTLALYMPPVATSYRLWIDGTEFASNGVPGTSADSMVPVNHPKVVPFTPRMENVELVIQVANFVQRKGGLWSPIKIGEAQMILFERTRNVVKEIFVSGCLAFMGLYHFGLYVFRRKERYPVYFAGICLSVFVRSLFVGETLGTYLFPGIPWQAATKLEYLGGIGALVSLVLFVHSQYPAESSKGFRTWMLFNGVLGGLTILVTPGSFYTEFLLIFQLLMAVPSLFYTLYVYLAAIRRRREGSLLNCIGFLFFAYAILTDMLFYRHMVSFGDIMPFGFMLFLFTQSLNLSGKFSRAFHHVEILSGELQDSNKDLERKVAARTAELQGINHKLEKANRELSRVAENRRIFFANVSHEVGTPLTSLKGYVKAMIDGIVKPGDLKYTELIYDKILFLERMVDDFMELARLETGQTRFRHTVEPAVTFFHWLYVKYETELTQKGLKLVWLEPAPGRLPIRDAMISADAIRLEQVFSNLLSNAAKFTPSGGEVRVRVGLDEERVGPPHFVVRITDTGEGVPDSERGRLFDRYYQGASGRQRGSSGGLGLGLAICREIISSHGGDIGVASPGEEGSTFYFTLPVHSFQQDLP</sequence>
<feature type="domain" description="Histidine kinase" evidence="12">
    <location>
        <begin position="462"/>
        <end position="690"/>
    </location>
</feature>
<feature type="transmembrane region" description="Helical" evidence="10">
    <location>
        <begin position="324"/>
        <end position="342"/>
    </location>
</feature>
<dbReference type="SUPFAM" id="SSF55874">
    <property type="entry name" value="ATPase domain of HSP90 chaperone/DNA topoisomerase II/histidine kinase"/>
    <property type="match status" value="1"/>
</dbReference>